<keyword evidence="4" id="KW-0804">Transcription</keyword>
<protein>
    <submittedName>
        <fullName evidence="6">LysR family transcriptional regulator</fullName>
    </submittedName>
</protein>
<dbReference type="KEGG" id="osg:BST96_01700"/>
<dbReference type="InterPro" id="IPR036388">
    <property type="entry name" value="WH-like_DNA-bd_sf"/>
</dbReference>
<dbReference type="FunFam" id="1.10.10.10:FF:000001">
    <property type="entry name" value="LysR family transcriptional regulator"/>
    <property type="match status" value="1"/>
</dbReference>
<sequence>MINPVWLRSFCTLVEIGHFTRTAEQLNMTQSGVSQHVRKLEDHLGCPLLVRHGKSFTLTDAGDNLYLEGREVISALSGIEMRVGANPAYEGVVRIASPGSMGLKLYRHLLTVQQQHPKLVIDYRFAPNASVEQLIAENSVDIGFMTSPSTLADISSTAVAEEELRLITPAGINTPSWKQLMALGFIDHPDGAYHAGLLLSANYPEFQHVKQFDSAGFSNQVNLILEPVCMGLGFTVLPTYAIEAFGNTAAVTVHRLPHQIRETLYLAVDRNKVLPNRVNTVIAEAMACLK</sequence>
<accession>A0A1X9N448</accession>
<dbReference type="Proteomes" id="UP000193450">
    <property type="component" value="Chromosome"/>
</dbReference>
<dbReference type="Pfam" id="PF03466">
    <property type="entry name" value="LysR_substrate"/>
    <property type="match status" value="1"/>
</dbReference>
<evidence type="ECO:0000256" key="2">
    <source>
        <dbReference type="ARBA" id="ARBA00023015"/>
    </source>
</evidence>
<dbReference type="CDD" id="cd05466">
    <property type="entry name" value="PBP2_LTTR_substrate"/>
    <property type="match status" value="1"/>
</dbReference>
<evidence type="ECO:0000313" key="6">
    <source>
        <dbReference type="EMBL" id="ARN72930.1"/>
    </source>
</evidence>
<dbReference type="EMBL" id="CP019343">
    <property type="protein sequence ID" value="ARN72930.1"/>
    <property type="molecule type" value="Genomic_DNA"/>
</dbReference>
<dbReference type="InterPro" id="IPR036390">
    <property type="entry name" value="WH_DNA-bd_sf"/>
</dbReference>
<evidence type="ECO:0000256" key="1">
    <source>
        <dbReference type="ARBA" id="ARBA00009437"/>
    </source>
</evidence>
<dbReference type="PRINTS" id="PR00039">
    <property type="entry name" value="HTHLYSR"/>
</dbReference>
<dbReference type="PANTHER" id="PTHR30126:SF99">
    <property type="entry name" value="TRANSCRIPTIONAL REGULATOR LYSR FAMILY"/>
    <property type="match status" value="1"/>
</dbReference>
<name>A0A1X9N448_9GAMM</name>
<dbReference type="OrthoDB" id="5289754at2"/>
<organism evidence="6 7">
    <name type="scientific">Oceanicoccus sagamiensis</name>
    <dbReference type="NCBI Taxonomy" id="716816"/>
    <lineage>
        <taxon>Bacteria</taxon>
        <taxon>Pseudomonadati</taxon>
        <taxon>Pseudomonadota</taxon>
        <taxon>Gammaproteobacteria</taxon>
        <taxon>Cellvibrionales</taxon>
        <taxon>Spongiibacteraceae</taxon>
        <taxon>Oceanicoccus</taxon>
    </lineage>
</organism>
<dbReference type="AlphaFoldDB" id="A0A1X9N448"/>
<reference evidence="6 7" key="1">
    <citation type="submission" date="2016-11" db="EMBL/GenBank/DDBJ databases">
        <title>Trade-off between light-utilization and light-protection in marine flavobacteria.</title>
        <authorList>
            <person name="Kumagai Y."/>
        </authorList>
    </citation>
    <scope>NUCLEOTIDE SEQUENCE [LARGE SCALE GENOMIC DNA]</scope>
    <source>
        <strain evidence="6 7">NBRC 107125</strain>
    </source>
</reference>
<dbReference type="PANTHER" id="PTHR30126">
    <property type="entry name" value="HTH-TYPE TRANSCRIPTIONAL REGULATOR"/>
    <property type="match status" value="1"/>
</dbReference>
<keyword evidence="7" id="KW-1185">Reference proteome</keyword>
<dbReference type="Pfam" id="PF00126">
    <property type="entry name" value="HTH_1"/>
    <property type="match status" value="1"/>
</dbReference>
<dbReference type="GO" id="GO:0000976">
    <property type="term" value="F:transcription cis-regulatory region binding"/>
    <property type="evidence" value="ECO:0007669"/>
    <property type="project" value="TreeGrafter"/>
</dbReference>
<dbReference type="Gene3D" id="1.10.10.10">
    <property type="entry name" value="Winged helix-like DNA-binding domain superfamily/Winged helix DNA-binding domain"/>
    <property type="match status" value="1"/>
</dbReference>
<dbReference type="SUPFAM" id="SSF46785">
    <property type="entry name" value="Winged helix' DNA-binding domain"/>
    <property type="match status" value="1"/>
</dbReference>
<evidence type="ECO:0000256" key="4">
    <source>
        <dbReference type="ARBA" id="ARBA00023163"/>
    </source>
</evidence>
<evidence type="ECO:0000313" key="7">
    <source>
        <dbReference type="Proteomes" id="UP000193450"/>
    </source>
</evidence>
<keyword evidence="3" id="KW-0238">DNA-binding</keyword>
<dbReference type="Gene3D" id="3.40.190.290">
    <property type="match status" value="1"/>
</dbReference>
<dbReference type="SUPFAM" id="SSF53850">
    <property type="entry name" value="Periplasmic binding protein-like II"/>
    <property type="match status" value="1"/>
</dbReference>
<dbReference type="STRING" id="716816.BST96_01700"/>
<evidence type="ECO:0000259" key="5">
    <source>
        <dbReference type="PROSITE" id="PS50931"/>
    </source>
</evidence>
<dbReference type="InterPro" id="IPR000847">
    <property type="entry name" value="LysR_HTH_N"/>
</dbReference>
<evidence type="ECO:0000256" key="3">
    <source>
        <dbReference type="ARBA" id="ARBA00023125"/>
    </source>
</evidence>
<dbReference type="PROSITE" id="PS50931">
    <property type="entry name" value="HTH_LYSR"/>
    <property type="match status" value="1"/>
</dbReference>
<dbReference type="InterPro" id="IPR005119">
    <property type="entry name" value="LysR_subst-bd"/>
</dbReference>
<feature type="domain" description="HTH lysR-type" evidence="5">
    <location>
        <begin position="2"/>
        <end position="59"/>
    </location>
</feature>
<dbReference type="RefSeq" id="WP_085757022.1">
    <property type="nucleotide sequence ID" value="NZ_CP019343.1"/>
</dbReference>
<dbReference type="GO" id="GO:0003700">
    <property type="term" value="F:DNA-binding transcription factor activity"/>
    <property type="evidence" value="ECO:0007669"/>
    <property type="project" value="InterPro"/>
</dbReference>
<comment type="similarity">
    <text evidence="1">Belongs to the LysR transcriptional regulatory family.</text>
</comment>
<gene>
    <name evidence="6" type="ORF">BST96_01700</name>
</gene>
<proteinExistence type="inferred from homology"/>
<keyword evidence="2" id="KW-0805">Transcription regulation</keyword>